<dbReference type="EMBL" id="BTGU01005858">
    <property type="protein sequence ID" value="GMN31333.1"/>
    <property type="molecule type" value="Genomic_DNA"/>
</dbReference>
<evidence type="ECO:0000313" key="2">
    <source>
        <dbReference type="Proteomes" id="UP001187192"/>
    </source>
</evidence>
<proteinExistence type="predicted"/>
<organism evidence="1 2">
    <name type="scientific">Ficus carica</name>
    <name type="common">Common fig</name>
    <dbReference type="NCBI Taxonomy" id="3494"/>
    <lineage>
        <taxon>Eukaryota</taxon>
        <taxon>Viridiplantae</taxon>
        <taxon>Streptophyta</taxon>
        <taxon>Embryophyta</taxon>
        <taxon>Tracheophyta</taxon>
        <taxon>Spermatophyta</taxon>
        <taxon>Magnoliopsida</taxon>
        <taxon>eudicotyledons</taxon>
        <taxon>Gunneridae</taxon>
        <taxon>Pentapetalae</taxon>
        <taxon>rosids</taxon>
        <taxon>fabids</taxon>
        <taxon>Rosales</taxon>
        <taxon>Moraceae</taxon>
        <taxon>Ficeae</taxon>
        <taxon>Ficus</taxon>
    </lineage>
</organism>
<name>A0AA87ZQV0_FICCA</name>
<comment type="caution">
    <text evidence="1">The sequence shown here is derived from an EMBL/GenBank/DDBJ whole genome shotgun (WGS) entry which is preliminary data.</text>
</comment>
<protein>
    <submittedName>
        <fullName evidence="1">Uncharacterized protein</fullName>
    </submittedName>
</protein>
<gene>
    <name evidence="1" type="ORF">TIFTF001_048087</name>
</gene>
<evidence type="ECO:0000313" key="1">
    <source>
        <dbReference type="EMBL" id="GMN31333.1"/>
    </source>
</evidence>
<sequence length="86" mass="9689">MMASASTRILDNNLQLLFSTNHRTTYSRPCLFKADSIKNSILTTLKLIPNQSHFIPGPALCMKYSLCAEGRLPILVHRYASFSLVF</sequence>
<dbReference type="AlphaFoldDB" id="A0AA87ZQV0"/>
<keyword evidence="2" id="KW-1185">Reference proteome</keyword>
<reference evidence="1" key="1">
    <citation type="submission" date="2023-07" db="EMBL/GenBank/DDBJ databases">
        <title>draft genome sequence of fig (Ficus carica).</title>
        <authorList>
            <person name="Takahashi T."/>
            <person name="Nishimura K."/>
        </authorList>
    </citation>
    <scope>NUCLEOTIDE SEQUENCE</scope>
</reference>
<accession>A0AA87ZQV0</accession>
<dbReference type="Proteomes" id="UP001187192">
    <property type="component" value="Unassembled WGS sequence"/>
</dbReference>